<accession>A0AAE0BC42</accession>
<feature type="region of interest" description="Disordered" evidence="1">
    <location>
        <begin position="742"/>
        <end position="761"/>
    </location>
</feature>
<name>A0AAE0BC42_9CHLO</name>
<dbReference type="EMBL" id="LGRX02035651">
    <property type="protein sequence ID" value="KAK3233687.1"/>
    <property type="molecule type" value="Genomic_DNA"/>
</dbReference>
<feature type="domain" description="DUF7869" evidence="2">
    <location>
        <begin position="248"/>
        <end position="443"/>
    </location>
</feature>
<keyword evidence="4" id="KW-1185">Reference proteome</keyword>
<comment type="caution">
    <text evidence="3">The sequence shown here is derived from an EMBL/GenBank/DDBJ whole genome shotgun (WGS) entry which is preliminary data.</text>
</comment>
<evidence type="ECO:0000256" key="1">
    <source>
        <dbReference type="SAM" id="MobiDB-lite"/>
    </source>
</evidence>
<organism evidence="3 4">
    <name type="scientific">Cymbomonas tetramitiformis</name>
    <dbReference type="NCBI Taxonomy" id="36881"/>
    <lineage>
        <taxon>Eukaryota</taxon>
        <taxon>Viridiplantae</taxon>
        <taxon>Chlorophyta</taxon>
        <taxon>Pyramimonadophyceae</taxon>
        <taxon>Pyramimonadales</taxon>
        <taxon>Pyramimonadaceae</taxon>
        <taxon>Cymbomonas</taxon>
    </lineage>
</organism>
<dbReference type="PANTHER" id="PTHR33153">
    <property type="entry name" value="MYND-TYPE DOMAIN-CONTAINING PROTEIN"/>
    <property type="match status" value="1"/>
</dbReference>
<reference evidence="3 4" key="1">
    <citation type="journal article" date="2015" name="Genome Biol. Evol.">
        <title>Comparative Genomics of a Bacterivorous Green Alga Reveals Evolutionary Causalities and Consequences of Phago-Mixotrophic Mode of Nutrition.</title>
        <authorList>
            <person name="Burns J.A."/>
            <person name="Paasch A."/>
            <person name="Narechania A."/>
            <person name="Kim E."/>
        </authorList>
    </citation>
    <scope>NUCLEOTIDE SEQUENCE [LARGE SCALE GENOMIC DNA]</scope>
    <source>
        <strain evidence="3 4">PLY_AMNH</strain>
    </source>
</reference>
<evidence type="ECO:0000259" key="2">
    <source>
        <dbReference type="Pfam" id="PF25273"/>
    </source>
</evidence>
<feature type="compositionally biased region" description="Acidic residues" evidence="1">
    <location>
        <begin position="747"/>
        <end position="760"/>
    </location>
</feature>
<dbReference type="PANTHER" id="PTHR33153:SF3">
    <property type="entry name" value="TRAFFICKING PROTEIN PARTICLE COMPLEX SUBUNIT 11 DOMAIN-CONTAINING PROTEIN"/>
    <property type="match status" value="1"/>
</dbReference>
<dbReference type="InterPro" id="IPR057191">
    <property type="entry name" value="DUF7869"/>
</dbReference>
<sequence length="774" mass="89548">MSQKDRKEYFIKDLLKNSSRSEDKFDFKYFLAKKQVCFKFYYMAYGISYGYLQDCRTRVLEGRHTFVHGLTYEEDNRKVSLKRESVVAWLEKYADEYGQPQPHKPEKHLSDGLTIEELWDEYLQSLGENEESKKLSLSYWYKIFEEDCSKWLKIPSVNRFSHCDVCASFKLLKEGLTKSQKGQYNGPLNKHLAIARAERQKFYKHGRKANMTKSIAMNKTWHKYASVIIDGMTQWTTRLPHFRRIPKHLDSKDFLDVHNMGSMIENVGRFMDFNYANFKDDANFLVNVLHRDILRIQEHRRNGDGENSYPMPEVLYVQLDNVSTNKSKLMLAYAAWLVHTGVFRKVKLNFLLVGHTHENIDQMFSRFSVRLRRKQAWTLDEMIEVAQECFTDGVICEHTEKIFDFSSWFDGHVFDCHNILAQQAFKFKMNEHGEVGMQYKQYSISPKWLPETPLPKLVSTPPVAGPGYIKPIPFTEEGIEKLEHTLQALKDILGTKLTEVHEKFWREDVIEKQRHLTAGGECQAPAIPFQHPEKIAIERNATLVRLIEAPALAIEAAGAAAVPAIPVRIQRRIDRAPIEVYNGKRKHQGRAQKRAEQYVDNAQWEVTYGQMTVGSFAVALAVESENDKFAFRVQLKRSEWSDPLYLVKVEARYPSTQQLQYRYFQPKKHTDTKKKHLGKQLASHVGAFAAPPGHRPSTETFDKNEIVLAWNVDAKDPERSIPNEQYAQIVVALLAQQSKRTRKDLGDLNESDDSDEDEAFDNCVAVAVAPDVDA</sequence>
<dbReference type="Proteomes" id="UP001190700">
    <property type="component" value="Unassembled WGS sequence"/>
</dbReference>
<gene>
    <name evidence="3" type="ORF">CYMTET_56044</name>
</gene>
<protein>
    <recommendedName>
        <fullName evidence="2">DUF7869 domain-containing protein</fullName>
    </recommendedName>
</protein>
<dbReference type="AlphaFoldDB" id="A0AAE0BC42"/>
<proteinExistence type="predicted"/>
<evidence type="ECO:0000313" key="4">
    <source>
        <dbReference type="Proteomes" id="UP001190700"/>
    </source>
</evidence>
<evidence type="ECO:0000313" key="3">
    <source>
        <dbReference type="EMBL" id="KAK3233687.1"/>
    </source>
</evidence>
<dbReference type="Pfam" id="PF25273">
    <property type="entry name" value="DUF7869"/>
    <property type="match status" value="1"/>
</dbReference>